<reference evidence="1 2" key="1">
    <citation type="submission" date="2024-09" db="EMBL/GenBank/DDBJ databases">
        <title>Genome sequencing and assembly of Phytophthora oleae, isolate VK10A, causative agent of rot of olive drupes.</title>
        <authorList>
            <person name="Conti Taguali S."/>
            <person name="Riolo M."/>
            <person name="La Spada F."/>
            <person name="Cacciola S.O."/>
            <person name="Dionisio G."/>
        </authorList>
    </citation>
    <scope>NUCLEOTIDE SEQUENCE [LARGE SCALE GENOMIC DNA]</scope>
    <source>
        <strain evidence="1 2">VK10A</strain>
    </source>
</reference>
<name>A0ABD3FV44_9STRA</name>
<proteinExistence type="predicted"/>
<evidence type="ECO:0000313" key="2">
    <source>
        <dbReference type="Proteomes" id="UP001632037"/>
    </source>
</evidence>
<comment type="caution">
    <text evidence="1">The sequence shown here is derived from an EMBL/GenBank/DDBJ whole genome shotgun (WGS) entry which is preliminary data.</text>
</comment>
<dbReference type="AlphaFoldDB" id="A0ABD3FV44"/>
<dbReference type="EMBL" id="JBIMZQ010000006">
    <property type="protein sequence ID" value="KAL3670802.1"/>
    <property type="molecule type" value="Genomic_DNA"/>
</dbReference>
<accession>A0ABD3FV44</accession>
<keyword evidence="2" id="KW-1185">Reference proteome</keyword>
<gene>
    <name evidence="1" type="ORF">V7S43_003988</name>
</gene>
<sequence length="155" mass="16692">MLPFSADKTSTIAWDVMLKLGAFPNNERARVCGLSDEVLASESHFTHPLKCGGSVEIRACCLMKPIIIPGGFMVIAEGFTEWLAYPSSSATWAHVTQDSGWAIVYPGTEGMGSDMCQTQTMAQMTSASADHEQIAFLPLLNDKVSEAVVSSLEES</sequence>
<protein>
    <submittedName>
        <fullName evidence="1">Uncharacterized protein</fullName>
    </submittedName>
</protein>
<evidence type="ECO:0000313" key="1">
    <source>
        <dbReference type="EMBL" id="KAL3670802.1"/>
    </source>
</evidence>
<dbReference type="Proteomes" id="UP001632037">
    <property type="component" value="Unassembled WGS sequence"/>
</dbReference>
<organism evidence="1 2">
    <name type="scientific">Phytophthora oleae</name>
    <dbReference type="NCBI Taxonomy" id="2107226"/>
    <lineage>
        <taxon>Eukaryota</taxon>
        <taxon>Sar</taxon>
        <taxon>Stramenopiles</taxon>
        <taxon>Oomycota</taxon>
        <taxon>Peronosporomycetes</taxon>
        <taxon>Peronosporales</taxon>
        <taxon>Peronosporaceae</taxon>
        <taxon>Phytophthora</taxon>
    </lineage>
</organism>